<organism evidence="1 2">
    <name type="scientific">Leptospirillum ferriphilum YSK</name>
    <dbReference type="NCBI Taxonomy" id="1441628"/>
    <lineage>
        <taxon>Bacteria</taxon>
        <taxon>Pseudomonadati</taxon>
        <taxon>Nitrospirota</taxon>
        <taxon>Nitrospiria</taxon>
        <taxon>Nitrospirales</taxon>
        <taxon>Nitrospiraceae</taxon>
        <taxon>Leptospirillum</taxon>
    </lineage>
</organism>
<accession>A0A059Y303</accession>
<sequence>MVKKYSKPPITEVLFDIQVELPKEVTIETIDGLSSSLLDRYPKKRPRRKFSTKIEFKADTPPSTDSSDFGIDGFLFWTEDEKQVTQFRLDGFSFSRLKPYPSGGWEEIYPQMVELWNFYKDSLKPLLVKRVAVRYINLIEVSKPLGEMDWGSYFNWAPPVFGELPHQIEQFAYRTTIQFPTESIKAVITLLTGPPPEPSRTTAIFDLDVFKEVHFSLDEFRIDLLFGKLREIKDNLFEAGLTETLKREFE</sequence>
<reference evidence="2" key="1">
    <citation type="submission" date="2014-02" db="EMBL/GenBank/DDBJ databases">
        <title>Complete genome sequence and comparative genomic analysis of the nitrogen-fixing bacterium Leptospirillum ferriphilum YSK.</title>
        <authorList>
            <person name="Guo X."/>
            <person name="Yin H."/>
            <person name="Liang Y."/>
            <person name="Hu Q."/>
            <person name="Ma L."/>
            <person name="Xiao Y."/>
            <person name="Zhang X."/>
            <person name="Qiu G."/>
            <person name="Liu X."/>
        </authorList>
    </citation>
    <scope>NUCLEOTIDE SEQUENCE [LARGE SCALE GENOMIC DNA]</scope>
    <source>
        <strain evidence="2">YSK</strain>
    </source>
</reference>
<evidence type="ECO:0000313" key="1">
    <source>
        <dbReference type="EMBL" id="AIA31966.1"/>
    </source>
</evidence>
<dbReference type="InterPro" id="IPR026349">
    <property type="entry name" value="CHP04255"/>
</dbReference>
<evidence type="ECO:0000313" key="2">
    <source>
        <dbReference type="Proteomes" id="UP000027059"/>
    </source>
</evidence>
<dbReference type="RefSeq" id="WP_038506148.1">
    <property type="nucleotide sequence ID" value="NZ_CP007243.1"/>
</dbReference>
<dbReference type="OrthoDB" id="9812617at2"/>
<reference evidence="1 2" key="2">
    <citation type="journal article" date="2015" name="Biomed. Res. Int.">
        <title>Effects of Arsenite Resistance on the Growth and Functional Gene Expression of Leptospirillum ferriphilum and Acidithiobacillus thiooxidans in Pure Culture and Coculture.</title>
        <authorList>
            <person name="Jiang H."/>
            <person name="Liang Y."/>
            <person name="Yin H."/>
            <person name="Xiao Y."/>
            <person name="Guo X."/>
            <person name="Xu Y."/>
            <person name="Hu Q."/>
            <person name="Liu H."/>
            <person name="Liu X."/>
        </authorList>
    </citation>
    <scope>NUCLEOTIDE SEQUENCE [LARGE SCALE GENOMIC DNA]</scope>
    <source>
        <strain evidence="1 2">YSK</strain>
    </source>
</reference>
<gene>
    <name evidence="1" type="ORF">Y981_11190</name>
</gene>
<dbReference type="EMBL" id="CP007243">
    <property type="protein sequence ID" value="AIA31966.1"/>
    <property type="molecule type" value="Genomic_DNA"/>
</dbReference>
<keyword evidence="2" id="KW-1185">Reference proteome</keyword>
<protein>
    <recommendedName>
        <fullName evidence="3">TIGR04255 family protein</fullName>
    </recommendedName>
</protein>
<dbReference type="Proteomes" id="UP000027059">
    <property type="component" value="Chromosome"/>
</dbReference>
<name>A0A059Y303_9BACT</name>
<dbReference type="NCBIfam" id="TIGR04255">
    <property type="entry name" value="sporadTIGR04255"/>
    <property type="match status" value="1"/>
</dbReference>
<dbReference type="AlphaFoldDB" id="A0A059Y303"/>
<proteinExistence type="predicted"/>
<dbReference type="KEGG" id="lfp:Y981_11190"/>
<evidence type="ECO:0008006" key="3">
    <source>
        <dbReference type="Google" id="ProtNLM"/>
    </source>
</evidence>
<dbReference type="HOGENOM" id="CLU_098524_0_0_0"/>